<feature type="transmembrane region" description="Helical" evidence="1">
    <location>
        <begin position="68"/>
        <end position="89"/>
    </location>
</feature>
<dbReference type="InterPro" id="IPR008875">
    <property type="entry name" value="TraX"/>
</dbReference>
<dbReference type="Proteomes" id="UP000095727">
    <property type="component" value="Unassembled WGS sequence"/>
</dbReference>
<sequence length="247" mass="29251">MEKKRGIDSFTLHILAMLFMLCDHLWATLFPAQEWMTRVGRLAFPIFAFMIAEGCYYTSNVKKYMLRLFLFAIISEIPFNLIMGSSVFYPFHQNVLWTFLLGVLSIQIIEKAKKKQKKWISFFVVCLVLLMDFLLGTITMVDYNAAGILTVLLFYFFRKKTWISFAAQFVGLYYLNVVMLGNLYYPVTILGHHFEIAQQSFALLALIPIWLYHGEQGYHSKWFKYFCYAFYPVHLLILVVIWQWRIR</sequence>
<proteinExistence type="predicted"/>
<dbReference type="RefSeq" id="WP_055158295.1">
    <property type="nucleotide sequence ID" value="NZ_CYXR01000028.1"/>
</dbReference>
<feature type="transmembrane region" description="Helical" evidence="1">
    <location>
        <begin position="38"/>
        <end position="56"/>
    </location>
</feature>
<feature type="transmembrane region" description="Helical" evidence="1">
    <location>
        <begin position="225"/>
        <end position="244"/>
    </location>
</feature>
<evidence type="ECO:0000256" key="1">
    <source>
        <dbReference type="SAM" id="Phobius"/>
    </source>
</evidence>
<reference evidence="2 3" key="1">
    <citation type="submission" date="2015-09" db="EMBL/GenBank/DDBJ databases">
        <authorList>
            <consortium name="Pathogen Informatics"/>
        </authorList>
    </citation>
    <scope>NUCLEOTIDE SEQUENCE [LARGE SCALE GENOMIC DNA]</scope>
    <source>
        <strain evidence="2 3">2789STDY5834962</strain>
    </source>
</reference>
<feature type="transmembrane region" description="Helical" evidence="1">
    <location>
        <begin position="196"/>
        <end position="213"/>
    </location>
</feature>
<organism evidence="2 3">
    <name type="scientific">Coprococcus comes</name>
    <dbReference type="NCBI Taxonomy" id="410072"/>
    <lineage>
        <taxon>Bacteria</taxon>
        <taxon>Bacillati</taxon>
        <taxon>Bacillota</taxon>
        <taxon>Clostridia</taxon>
        <taxon>Lachnospirales</taxon>
        <taxon>Lachnospiraceae</taxon>
        <taxon>Coprococcus</taxon>
    </lineage>
</organism>
<keyword evidence="1" id="KW-0472">Membrane</keyword>
<accession>A0A173UFE0</accession>
<gene>
    <name evidence="2" type="ORF">ERS852574_02937</name>
</gene>
<dbReference type="AlphaFoldDB" id="A0A173UFE0"/>
<feature type="transmembrane region" description="Helical" evidence="1">
    <location>
        <begin position="95"/>
        <end position="112"/>
    </location>
</feature>
<feature type="transmembrane region" description="Helical" evidence="1">
    <location>
        <begin position="12"/>
        <end position="32"/>
    </location>
</feature>
<protein>
    <submittedName>
        <fullName evidence="2">Conjugal transfer protein TrbP</fullName>
    </submittedName>
</protein>
<feature type="transmembrane region" description="Helical" evidence="1">
    <location>
        <begin position="119"/>
        <end position="135"/>
    </location>
</feature>
<dbReference type="Pfam" id="PF05857">
    <property type="entry name" value="TraX"/>
    <property type="match status" value="1"/>
</dbReference>
<dbReference type="EMBL" id="CYXR01000028">
    <property type="protein sequence ID" value="CUN13671.1"/>
    <property type="molecule type" value="Genomic_DNA"/>
</dbReference>
<name>A0A173UFE0_9FIRM</name>
<evidence type="ECO:0000313" key="2">
    <source>
        <dbReference type="EMBL" id="CUN13671.1"/>
    </source>
</evidence>
<keyword evidence="1" id="KW-1133">Transmembrane helix</keyword>
<keyword evidence="1" id="KW-0812">Transmembrane</keyword>
<evidence type="ECO:0000313" key="3">
    <source>
        <dbReference type="Proteomes" id="UP000095727"/>
    </source>
</evidence>
<feature type="transmembrane region" description="Helical" evidence="1">
    <location>
        <begin position="165"/>
        <end position="184"/>
    </location>
</feature>